<evidence type="ECO:0000313" key="2">
    <source>
        <dbReference type="Proteomes" id="UP000230742"/>
    </source>
</evidence>
<evidence type="ECO:0000313" key="1">
    <source>
        <dbReference type="EMBL" id="ATV30425.1"/>
    </source>
</evidence>
<sequence>MKTEELKEKLNSLITTVDSETQYWFFRTMSGSYFEDYFQNGYIAFGYDKISSKQINDLPEEENAARTLLKQYIKAIYFDLTENRVALAAGQLLRFYREIKVGDVIVIPSFESSEYAIGIVESGIYVYDDIVRDAGCPFLKRRKVRWIERLGRYKFDPILLLKFANQQTISLIDNDYVGFIERKLKRLYTKDDKSYLVLRVTQDKGLSWNDFYFISDFGEIFKAISDELGLEIDLSEIEMKVNVQSPGDILMSVGAGNGYALALAWIIASFLIIGIVGGDVEAWKIKMKTKGLGYLVERMVKLYLKTKKEKLERRSIELSIQEKELELKERAQKLQLERFNDPCEVGNVQ</sequence>
<reference evidence="1 2" key="1">
    <citation type="submission" date="2017-11" db="EMBL/GenBank/DDBJ databases">
        <title>Genome sequencing of Prevotella intermedia KCOM 1949.</title>
        <authorList>
            <person name="Kook J.-K."/>
            <person name="Park S.-N."/>
            <person name="Lim Y.K."/>
        </authorList>
    </citation>
    <scope>NUCLEOTIDE SEQUENCE [LARGE SCALE GENOMIC DNA]</scope>
    <source>
        <strain evidence="1 2">KCOM 1949</strain>
    </source>
</reference>
<organism evidence="1 2">
    <name type="scientific">Prevotella intermedia</name>
    <dbReference type="NCBI Taxonomy" id="28131"/>
    <lineage>
        <taxon>Bacteria</taxon>
        <taxon>Pseudomonadati</taxon>
        <taxon>Bacteroidota</taxon>
        <taxon>Bacteroidia</taxon>
        <taxon>Bacteroidales</taxon>
        <taxon>Prevotellaceae</taxon>
        <taxon>Prevotella</taxon>
    </lineage>
</organism>
<dbReference type="AlphaFoldDB" id="A0A2D3LII3"/>
<proteinExistence type="predicted"/>
<accession>A0A2D3LII3</accession>
<protein>
    <submittedName>
        <fullName evidence="1">Uncharacterized protein</fullName>
    </submittedName>
</protein>
<dbReference type="Proteomes" id="UP000230742">
    <property type="component" value="Chromosome 1"/>
</dbReference>
<dbReference type="EMBL" id="CP024727">
    <property type="protein sequence ID" value="ATV30425.1"/>
    <property type="molecule type" value="Genomic_DNA"/>
</dbReference>
<gene>
    <name evidence="1" type="ORF">CTM46_02500</name>
</gene>
<name>A0A2D3LII3_PREIN</name>
<dbReference type="RefSeq" id="WP_100013748.1">
    <property type="nucleotide sequence ID" value="NZ_CP024727.1"/>
</dbReference>